<feature type="transmembrane region" description="Helical" evidence="3">
    <location>
        <begin position="427"/>
        <end position="447"/>
    </location>
</feature>
<dbReference type="InterPro" id="IPR050327">
    <property type="entry name" value="Proton-linked_MCT"/>
</dbReference>
<evidence type="ECO:0000313" key="7">
    <source>
        <dbReference type="RefSeq" id="XP_022093471.1"/>
    </source>
</evidence>
<evidence type="ECO:0000313" key="5">
    <source>
        <dbReference type="Proteomes" id="UP000694845"/>
    </source>
</evidence>
<dbReference type="InterPro" id="IPR011701">
    <property type="entry name" value="MFS"/>
</dbReference>
<comment type="subcellular location">
    <subcellularLocation>
        <location evidence="1">Membrane</location>
        <topology evidence="1">Multi-pass membrane protein</topology>
    </subcellularLocation>
</comment>
<feature type="domain" description="Major facilitator superfamily (MFS) profile" evidence="4">
    <location>
        <begin position="19"/>
        <end position="483"/>
    </location>
</feature>
<dbReference type="PANTHER" id="PTHR11360:SF284">
    <property type="entry name" value="EG:103B4.3 PROTEIN-RELATED"/>
    <property type="match status" value="1"/>
</dbReference>
<keyword evidence="3" id="KW-1133">Transmembrane helix</keyword>
<feature type="transmembrane region" description="Helical" evidence="3">
    <location>
        <begin position="366"/>
        <end position="388"/>
    </location>
</feature>
<dbReference type="RefSeq" id="XP_022093471.1">
    <property type="nucleotide sequence ID" value="XM_022237779.1"/>
</dbReference>
<feature type="transmembrane region" description="Helical" evidence="3">
    <location>
        <begin position="179"/>
        <end position="198"/>
    </location>
</feature>
<feature type="transmembrane region" description="Helical" evidence="3">
    <location>
        <begin position="91"/>
        <end position="110"/>
    </location>
</feature>
<dbReference type="InterPro" id="IPR036259">
    <property type="entry name" value="MFS_trans_sf"/>
</dbReference>
<dbReference type="GO" id="GO:0016020">
    <property type="term" value="C:membrane"/>
    <property type="evidence" value="ECO:0007669"/>
    <property type="project" value="UniProtKB-SubCell"/>
</dbReference>
<feature type="transmembrane region" description="Helical" evidence="3">
    <location>
        <begin position="116"/>
        <end position="140"/>
    </location>
</feature>
<dbReference type="PANTHER" id="PTHR11360">
    <property type="entry name" value="MONOCARBOXYLATE TRANSPORTER"/>
    <property type="match status" value="1"/>
</dbReference>
<feature type="compositionally biased region" description="Basic and acidic residues" evidence="2">
    <location>
        <begin position="250"/>
        <end position="265"/>
    </location>
</feature>
<feature type="compositionally biased region" description="Basic and acidic residues" evidence="2">
    <location>
        <begin position="232"/>
        <end position="241"/>
    </location>
</feature>
<dbReference type="PROSITE" id="PS50850">
    <property type="entry name" value="MFS"/>
    <property type="match status" value="1"/>
</dbReference>
<dbReference type="Gene3D" id="1.20.1250.20">
    <property type="entry name" value="MFS general substrate transporter like domains"/>
    <property type="match status" value="2"/>
</dbReference>
<evidence type="ECO:0000256" key="2">
    <source>
        <dbReference type="SAM" id="MobiDB-lite"/>
    </source>
</evidence>
<dbReference type="GeneID" id="110980799"/>
<dbReference type="RefSeq" id="XP_022093470.1">
    <property type="nucleotide sequence ID" value="XM_022237778.1"/>
</dbReference>
<evidence type="ECO:0000256" key="1">
    <source>
        <dbReference type="ARBA" id="ARBA00004141"/>
    </source>
</evidence>
<feature type="region of interest" description="Disordered" evidence="2">
    <location>
        <begin position="232"/>
        <end position="277"/>
    </location>
</feature>
<proteinExistence type="predicted"/>
<reference evidence="6 7" key="1">
    <citation type="submission" date="2025-04" db="UniProtKB">
        <authorList>
            <consortium name="RefSeq"/>
        </authorList>
    </citation>
    <scope>IDENTIFICATION</scope>
</reference>
<sequence length="495" mass="52577">MAITGGTSVCPRLRSHASTARWAILAVVAAHLNLALVECGQRATDVFYLSWRDEFETSAKQTAAVQSIMSSLGSFSGLIGGVMIKRFGCRMAGIVGGLLAATGVFGTTWVRNISQLYLAAAVAGMGLGISVNTSLVAVGLHFTRRYTTANAVAYSGSGTGKIAAPPLMQLFLIGFGWRGALLIISGVMANVVALATLYRRAGTRRKPDPAGTANDPAYGEVHEDLVGDQLEPRNRNSHEFVENDTSGDNPEIKMKSVRNADHENRTPGQYSSLSSGRDDVKPKCTYLRKVLSGLGLVVFRRSYRFGLLCFLSVATAIPYFGSAPFVIPRAQSIGVTPTMAALLLTVNGVGGLVGRLGNGLVISWKLSAEIVCFKCAAVAGVSLLLMNVDSYVCLSVSSFLFGLSTGVLFSIFIVLTRRYGGVKQFSVCCGIYYICLGIGGLLGPVGAGSLFDSSESYKTVFYVLAGIYFVCGALMFLFPVLRRVEPGIDVPPSNE</sequence>
<dbReference type="KEGG" id="aplc:110980799"/>
<keyword evidence="5" id="KW-1185">Reference proteome</keyword>
<name>A0A8B7YM01_ACAPL</name>
<dbReference type="InterPro" id="IPR020846">
    <property type="entry name" value="MFS_dom"/>
</dbReference>
<feature type="transmembrane region" description="Helical" evidence="3">
    <location>
        <begin position="394"/>
        <end position="415"/>
    </location>
</feature>
<dbReference type="SUPFAM" id="SSF103473">
    <property type="entry name" value="MFS general substrate transporter"/>
    <property type="match status" value="1"/>
</dbReference>
<gene>
    <name evidence="6 7" type="primary">LOC110980799</name>
</gene>
<evidence type="ECO:0000313" key="6">
    <source>
        <dbReference type="RefSeq" id="XP_022093470.1"/>
    </source>
</evidence>
<feature type="transmembrane region" description="Helical" evidence="3">
    <location>
        <begin position="152"/>
        <end position="173"/>
    </location>
</feature>
<organism evidence="5 6">
    <name type="scientific">Acanthaster planci</name>
    <name type="common">Crown-of-thorns starfish</name>
    <dbReference type="NCBI Taxonomy" id="133434"/>
    <lineage>
        <taxon>Eukaryota</taxon>
        <taxon>Metazoa</taxon>
        <taxon>Echinodermata</taxon>
        <taxon>Eleutherozoa</taxon>
        <taxon>Asterozoa</taxon>
        <taxon>Asteroidea</taxon>
        <taxon>Valvatacea</taxon>
        <taxon>Valvatida</taxon>
        <taxon>Acanthasteridae</taxon>
        <taxon>Acanthaster</taxon>
    </lineage>
</organism>
<evidence type="ECO:0000259" key="4">
    <source>
        <dbReference type="PROSITE" id="PS50850"/>
    </source>
</evidence>
<dbReference type="AlphaFoldDB" id="A0A8B7YM01"/>
<feature type="compositionally biased region" description="Polar residues" evidence="2">
    <location>
        <begin position="266"/>
        <end position="275"/>
    </location>
</feature>
<feature type="transmembrane region" description="Helical" evidence="3">
    <location>
        <begin position="333"/>
        <end position="354"/>
    </location>
</feature>
<keyword evidence="3" id="KW-0472">Membrane</keyword>
<dbReference type="GO" id="GO:0008028">
    <property type="term" value="F:monocarboxylic acid transmembrane transporter activity"/>
    <property type="evidence" value="ECO:0007669"/>
    <property type="project" value="TreeGrafter"/>
</dbReference>
<protein>
    <submittedName>
        <fullName evidence="6 7">Monocarboxylate transporter 3-like</fullName>
    </submittedName>
</protein>
<feature type="transmembrane region" description="Helical" evidence="3">
    <location>
        <begin position="459"/>
        <end position="481"/>
    </location>
</feature>
<feature type="transmembrane region" description="Helical" evidence="3">
    <location>
        <begin position="22"/>
        <end position="43"/>
    </location>
</feature>
<keyword evidence="3" id="KW-0812">Transmembrane</keyword>
<accession>A0A8B7YM01</accession>
<feature type="transmembrane region" description="Helical" evidence="3">
    <location>
        <begin position="305"/>
        <end position="327"/>
    </location>
</feature>
<dbReference type="Proteomes" id="UP000694845">
    <property type="component" value="Unplaced"/>
</dbReference>
<evidence type="ECO:0000256" key="3">
    <source>
        <dbReference type="SAM" id="Phobius"/>
    </source>
</evidence>
<dbReference type="OMA" id="TWVRNIS"/>
<feature type="transmembrane region" description="Helical" evidence="3">
    <location>
        <begin position="63"/>
        <end position="84"/>
    </location>
</feature>
<dbReference type="OrthoDB" id="2213137at2759"/>
<dbReference type="Pfam" id="PF07690">
    <property type="entry name" value="MFS_1"/>
    <property type="match status" value="2"/>
</dbReference>